<feature type="signal peptide" evidence="2">
    <location>
        <begin position="1"/>
        <end position="26"/>
    </location>
</feature>
<dbReference type="Gene3D" id="3.40.50.1110">
    <property type="entry name" value="SGNH hydrolase"/>
    <property type="match status" value="1"/>
</dbReference>
<gene>
    <name evidence="4" type="ORF">EDB81DRAFT_678424</name>
</gene>
<name>A0A9P9FSY5_9HYPO</name>
<feature type="compositionally biased region" description="Acidic residues" evidence="1">
    <location>
        <begin position="255"/>
        <end position="291"/>
    </location>
</feature>
<evidence type="ECO:0000313" key="4">
    <source>
        <dbReference type="EMBL" id="KAH7171375.1"/>
    </source>
</evidence>
<feature type="region of interest" description="Disordered" evidence="1">
    <location>
        <begin position="252"/>
        <end position="316"/>
    </location>
</feature>
<sequence>MAGLKFEAALLCVITLLSTLSRSVAAQAVSSFRILPLGDSITKGSGSSDNNGYRKFLRDKLVANGSDSSISVDMVGSLKHGSMPDNDHEGHSGEYLREIGQYWELSIRARPNVVLIHAGTNNMDKEVELNNSLTLMENMIYGIMDEAPEAVIFVAPIIWANDTRMQANTDKFNEELNATIQEMQDDELRILQVPIDIGLSDLSDRKHPNNKGYQKMANAWFDAIGDAHARGWLQDPISLNASDISGVGLGINGVDVDDNSDNDNDGGNDGGEDDSGNNSDNDNDTDNENVNDNESGNNSNSNSNSNNSDEESKAMSYNSGVMRSEAVVALSIATWLASRSL</sequence>
<dbReference type="GO" id="GO:0004622">
    <property type="term" value="F:phosphatidylcholine lysophospholipase activity"/>
    <property type="evidence" value="ECO:0007669"/>
    <property type="project" value="TreeGrafter"/>
</dbReference>
<keyword evidence="2" id="KW-0732">Signal</keyword>
<dbReference type="OrthoDB" id="3915838at2759"/>
<keyword evidence="4" id="KW-0378">Hydrolase</keyword>
<accession>A0A9P9FSY5</accession>
<evidence type="ECO:0000313" key="5">
    <source>
        <dbReference type="Proteomes" id="UP000738349"/>
    </source>
</evidence>
<feature type="domain" description="SGNH hydrolase-type esterase" evidence="3">
    <location>
        <begin position="37"/>
        <end position="214"/>
    </location>
</feature>
<reference evidence="4" key="1">
    <citation type="journal article" date="2021" name="Nat. Commun.">
        <title>Genetic determinants of endophytism in the Arabidopsis root mycobiome.</title>
        <authorList>
            <person name="Mesny F."/>
            <person name="Miyauchi S."/>
            <person name="Thiergart T."/>
            <person name="Pickel B."/>
            <person name="Atanasova L."/>
            <person name="Karlsson M."/>
            <person name="Huettel B."/>
            <person name="Barry K.W."/>
            <person name="Haridas S."/>
            <person name="Chen C."/>
            <person name="Bauer D."/>
            <person name="Andreopoulos W."/>
            <person name="Pangilinan J."/>
            <person name="LaButti K."/>
            <person name="Riley R."/>
            <person name="Lipzen A."/>
            <person name="Clum A."/>
            <person name="Drula E."/>
            <person name="Henrissat B."/>
            <person name="Kohler A."/>
            <person name="Grigoriev I.V."/>
            <person name="Martin F.M."/>
            <person name="Hacquard S."/>
        </authorList>
    </citation>
    <scope>NUCLEOTIDE SEQUENCE</scope>
    <source>
        <strain evidence="4">MPI-CAGE-AT-0147</strain>
    </source>
</reference>
<dbReference type="CDD" id="cd01833">
    <property type="entry name" value="XynB_like"/>
    <property type="match status" value="1"/>
</dbReference>
<evidence type="ECO:0000259" key="3">
    <source>
        <dbReference type="Pfam" id="PF13472"/>
    </source>
</evidence>
<feature type="compositionally biased region" description="Low complexity" evidence="1">
    <location>
        <begin position="292"/>
        <end position="307"/>
    </location>
</feature>
<evidence type="ECO:0000256" key="1">
    <source>
        <dbReference type="SAM" id="MobiDB-lite"/>
    </source>
</evidence>
<dbReference type="AlphaFoldDB" id="A0A9P9FSY5"/>
<dbReference type="PANTHER" id="PTHR30383:SF5">
    <property type="entry name" value="SGNH HYDROLASE-TYPE ESTERASE DOMAIN-CONTAINING PROTEIN"/>
    <property type="match status" value="1"/>
</dbReference>
<proteinExistence type="predicted"/>
<organism evidence="4 5">
    <name type="scientific">Dactylonectria macrodidyma</name>
    <dbReference type="NCBI Taxonomy" id="307937"/>
    <lineage>
        <taxon>Eukaryota</taxon>
        <taxon>Fungi</taxon>
        <taxon>Dikarya</taxon>
        <taxon>Ascomycota</taxon>
        <taxon>Pezizomycotina</taxon>
        <taxon>Sordariomycetes</taxon>
        <taxon>Hypocreomycetidae</taxon>
        <taxon>Hypocreales</taxon>
        <taxon>Nectriaceae</taxon>
        <taxon>Dactylonectria</taxon>
    </lineage>
</organism>
<dbReference type="EMBL" id="JAGMUV010000002">
    <property type="protein sequence ID" value="KAH7171375.1"/>
    <property type="molecule type" value="Genomic_DNA"/>
</dbReference>
<dbReference type="SUPFAM" id="SSF52266">
    <property type="entry name" value="SGNH hydrolase"/>
    <property type="match status" value="1"/>
</dbReference>
<dbReference type="PANTHER" id="PTHR30383">
    <property type="entry name" value="THIOESTERASE 1/PROTEASE 1/LYSOPHOSPHOLIPASE L1"/>
    <property type="match status" value="1"/>
</dbReference>
<dbReference type="InterPro" id="IPR051532">
    <property type="entry name" value="Ester_Hydrolysis_Enzymes"/>
</dbReference>
<feature type="chain" id="PRO_5040236416" evidence="2">
    <location>
        <begin position="27"/>
        <end position="341"/>
    </location>
</feature>
<dbReference type="InterPro" id="IPR013830">
    <property type="entry name" value="SGNH_hydro"/>
</dbReference>
<dbReference type="Proteomes" id="UP000738349">
    <property type="component" value="Unassembled WGS sequence"/>
</dbReference>
<dbReference type="Pfam" id="PF13472">
    <property type="entry name" value="Lipase_GDSL_2"/>
    <property type="match status" value="1"/>
</dbReference>
<comment type="caution">
    <text evidence="4">The sequence shown here is derived from an EMBL/GenBank/DDBJ whole genome shotgun (WGS) entry which is preliminary data.</text>
</comment>
<keyword evidence="5" id="KW-1185">Reference proteome</keyword>
<dbReference type="InterPro" id="IPR036514">
    <property type="entry name" value="SGNH_hydro_sf"/>
</dbReference>
<protein>
    <submittedName>
        <fullName evidence="4">SGNH hydrolase-type esterase domain-containing protein</fullName>
    </submittedName>
</protein>
<evidence type="ECO:0000256" key="2">
    <source>
        <dbReference type="SAM" id="SignalP"/>
    </source>
</evidence>